<organism evidence="10">
    <name type="scientific">Candidatus Kentrum sp. LPFa</name>
    <dbReference type="NCBI Taxonomy" id="2126335"/>
    <lineage>
        <taxon>Bacteria</taxon>
        <taxon>Pseudomonadati</taxon>
        <taxon>Pseudomonadota</taxon>
        <taxon>Gammaproteobacteria</taxon>
        <taxon>Candidatus Kentrum</taxon>
    </lineage>
</organism>
<evidence type="ECO:0000313" key="11">
    <source>
        <dbReference type="EMBL" id="VFK33705.1"/>
    </source>
</evidence>
<dbReference type="CDD" id="cd03255">
    <property type="entry name" value="ABC_MJ0796_LolCDE_FtsE"/>
    <property type="match status" value="1"/>
</dbReference>
<keyword evidence="5 8" id="KW-0067">ATP-binding</keyword>
<dbReference type="AlphaFoldDB" id="A0A450WQ98"/>
<evidence type="ECO:0000313" key="10">
    <source>
        <dbReference type="EMBL" id="VFK19215.1"/>
    </source>
</evidence>
<evidence type="ECO:0000256" key="6">
    <source>
        <dbReference type="ARBA" id="ARBA00022967"/>
    </source>
</evidence>
<dbReference type="GO" id="GO:0044874">
    <property type="term" value="P:lipoprotein localization to outer membrane"/>
    <property type="evidence" value="ECO:0007669"/>
    <property type="project" value="UniProtKB-ARBA"/>
</dbReference>
<evidence type="ECO:0000256" key="7">
    <source>
        <dbReference type="ARBA" id="ARBA00023136"/>
    </source>
</evidence>
<evidence type="ECO:0000256" key="1">
    <source>
        <dbReference type="ARBA" id="ARBA00022448"/>
    </source>
</evidence>
<dbReference type="InterPro" id="IPR003439">
    <property type="entry name" value="ABC_transporter-like_ATP-bd"/>
</dbReference>
<dbReference type="GO" id="GO:0005524">
    <property type="term" value="F:ATP binding"/>
    <property type="evidence" value="ECO:0007669"/>
    <property type="project" value="UniProtKB-UniRule"/>
</dbReference>
<keyword evidence="6 8" id="KW-1278">Translocase</keyword>
<dbReference type="InterPro" id="IPR003593">
    <property type="entry name" value="AAA+_ATPase"/>
</dbReference>
<dbReference type="InterPro" id="IPR015854">
    <property type="entry name" value="ABC_transpr_LolD-like"/>
</dbReference>
<dbReference type="EMBL" id="CAADFP010000220">
    <property type="protein sequence ID" value="VFK33705.1"/>
    <property type="molecule type" value="Genomic_DNA"/>
</dbReference>
<sequence length="271" mass="29623">MNESPILESRNLCRTFIEGGLDVPVLKGVDLDVAPGERIAIIGSSGSGKSTLLHLLGGLDTPTHGELLVAGEPMFRLSEKKRGILRNHALGFVYQFHHLLAEFTALENVAMPLLIRGMPQITAFETARRMLDRVGLAPRLAHKPGELSGGERQRTAIARALVTTPRCVLADEPTGNLDRRTAGQVYDLMLELNQENRTSLVVATHDLLLAGKMDRVLRLEDGALVKKDRKNGLSRSEACPTIAALGWLTQPLRGSEGKNIDRKFRTESLLG</sequence>
<reference evidence="10" key="1">
    <citation type="submission" date="2019-02" db="EMBL/GenBank/DDBJ databases">
        <authorList>
            <person name="Gruber-Vodicka R. H."/>
            <person name="Seah K. B. B."/>
        </authorList>
    </citation>
    <scope>NUCLEOTIDE SEQUENCE</scope>
    <source>
        <strain evidence="10">BECK_S312</strain>
        <strain evidence="11">BECK_S426</strain>
    </source>
</reference>
<evidence type="ECO:0000259" key="9">
    <source>
        <dbReference type="PROSITE" id="PS50893"/>
    </source>
</evidence>
<keyword evidence="7 8" id="KW-0472">Membrane</keyword>
<evidence type="ECO:0000256" key="8">
    <source>
        <dbReference type="RuleBase" id="RU367068"/>
    </source>
</evidence>
<dbReference type="NCBIfam" id="TIGR02211">
    <property type="entry name" value="LolD_lipo_ex"/>
    <property type="match status" value="1"/>
</dbReference>
<gene>
    <name evidence="8" type="primary">lolD</name>
    <name evidence="10" type="ORF">BECKLPF1236A_GA0070988_102174</name>
    <name evidence="11" type="ORF">BECKLPF1236C_GA0070990_102204</name>
</gene>
<comment type="function">
    <text evidence="8">Part of the ABC transporter complex LolCDE involved in the translocation of mature outer membrane-directed lipoproteins, from the inner membrane to the periplasmic chaperone, LolA. Responsible for the formation of the LolA-lipoprotein complex in an ATP-dependent manner.</text>
</comment>
<dbReference type="FunFam" id="3.40.50.300:FF:000230">
    <property type="entry name" value="Lipoprotein-releasing system ATP-binding protein LolD"/>
    <property type="match status" value="1"/>
</dbReference>
<evidence type="ECO:0000256" key="4">
    <source>
        <dbReference type="ARBA" id="ARBA00022741"/>
    </source>
</evidence>
<comment type="subunit">
    <text evidence="8">The complex is composed of two ATP-binding proteins (LolD) and two transmembrane proteins (LolC and LolE).</text>
</comment>
<dbReference type="GO" id="GO:0005886">
    <property type="term" value="C:plasma membrane"/>
    <property type="evidence" value="ECO:0007669"/>
    <property type="project" value="UniProtKB-SubCell"/>
</dbReference>
<evidence type="ECO:0000256" key="3">
    <source>
        <dbReference type="ARBA" id="ARBA00022519"/>
    </source>
</evidence>
<accession>A0A450WQ98</accession>
<dbReference type="SUPFAM" id="SSF52540">
    <property type="entry name" value="P-loop containing nucleoside triphosphate hydrolases"/>
    <property type="match status" value="1"/>
</dbReference>
<evidence type="ECO:0000256" key="2">
    <source>
        <dbReference type="ARBA" id="ARBA00022475"/>
    </source>
</evidence>
<dbReference type="InterPro" id="IPR011924">
    <property type="entry name" value="LolD_lipo_ATP-bd"/>
</dbReference>
<keyword evidence="4 8" id="KW-0547">Nucleotide-binding</keyword>
<dbReference type="InterPro" id="IPR017911">
    <property type="entry name" value="MacB-like_ATP-bd"/>
</dbReference>
<keyword evidence="1 8" id="KW-0813">Transport</keyword>
<dbReference type="Gene3D" id="3.40.50.300">
    <property type="entry name" value="P-loop containing nucleotide triphosphate hydrolases"/>
    <property type="match status" value="1"/>
</dbReference>
<evidence type="ECO:0000256" key="5">
    <source>
        <dbReference type="ARBA" id="ARBA00022840"/>
    </source>
</evidence>
<name>A0A450WQ98_9GAMM</name>
<dbReference type="PROSITE" id="PS50893">
    <property type="entry name" value="ABC_TRANSPORTER_2"/>
    <property type="match status" value="1"/>
</dbReference>
<keyword evidence="3 8" id="KW-0997">Cell inner membrane</keyword>
<proteinExistence type="inferred from homology"/>
<protein>
    <recommendedName>
        <fullName evidence="8">Lipoprotein-releasing system ATP-binding protein LolD</fullName>
        <ecNumber evidence="8">7.6.2.-</ecNumber>
    </recommendedName>
</protein>
<dbReference type="EMBL" id="CAADFM010000217">
    <property type="protein sequence ID" value="VFK19215.1"/>
    <property type="molecule type" value="Genomic_DNA"/>
</dbReference>
<comment type="subcellular location">
    <subcellularLocation>
        <location evidence="8">Cell inner membrane</location>
        <topology evidence="8">Peripheral membrane protein</topology>
    </subcellularLocation>
</comment>
<keyword evidence="10" id="KW-0449">Lipoprotein</keyword>
<dbReference type="PANTHER" id="PTHR24220:SF689">
    <property type="entry name" value="LIPOPROTEIN-RELEASING SYSTEM ATP-BINDING PROTEIN LOLD"/>
    <property type="match status" value="1"/>
</dbReference>
<dbReference type="InterPro" id="IPR027417">
    <property type="entry name" value="P-loop_NTPase"/>
</dbReference>
<dbReference type="GO" id="GO:0089705">
    <property type="term" value="P:protein localization to outer membrane"/>
    <property type="evidence" value="ECO:0007669"/>
    <property type="project" value="TreeGrafter"/>
</dbReference>
<dbReference type="SMART" id="SM00382">
    <property type="entry name" value="AAA"/>
    <property type="match status" value="1"/>
</dbReference>
<dbReference type="EC" id="7.6.2.-" evidence="8"/>
<dbReference type="Pfam" id="PF00005">
    <property type="entry name" value="ABC_tran"/>
    <property type="match status" value="1"/>
</dbReference>
<comment type="similarity">
    <text evidence="8">Belongs to the ABC transporter superfamily. Lipoprotein translocase (TC 3.A.1.125) family.</text>
</comment>
<dbReference type="GO" id="GO:0022857">
    <property type="term" value="F:transmembrane transporter activity"/>
    <property type="evidence" value="ECO:0007669"/>
    <property type="project" value="TreeGrafter"/>
</dbReference>
<keyword evidence="2 8" id="KW-1003">Cell membrane</keyword>
<feature type="domain" description="ABC transporter" evidence="9">
    <location>
        <begin position="7"/>
        <end position="246"/>
    </location>
</feature>
<dbReference type="GO" id="GO:0016887">
    <property type="term" value="F:ATP hydrolysis activity"/>
    <property type="evidence" value="ECO:0007669"/>
    <property type="project" value="InterPro"/>
</dbReference>
<dbReference type="PANTHER" id="PTHR24220">
    <property type="entry name" value="IMPORT ATP-BINDING PROTEIN"/>
    <property type="match status" value="1"/>
</dbReference>